<dbReference type="InterPro" id="IPR053772">
    <property type="entry name" value="At1g61320/At1g61330-like"/>
</dbReference>
<dbReference type="InterPro" id="IPR036047">
    <property type="entry name" value="F-box-like_dom_sf"/>
</dbReference>
<accession>J3LNY3</accession>
<proteinExistence type="predicted"/>
<dbReference type="InterPro" id="IPR055357">
    <property type="entry name" value="LRR_At1g61320_AtMIF1"/>
</dbReference>
<dbReference type="SUPFAM" id="SSF81383">
    <property type="entry name" value="F-box domain"/>
    <property type="match status" value="1"/>
</dbReference>
<dbReference type="Gramene" id="OB03G27590.1">
    <property type="protein sequence ID" value="OB03G27590.1"/>
    <property type="gene ID" value="OB03G27590"/>
</dbReference>
<feature type="compositionally biased region" description="Basic residues" evidence="1">
    <location>
        <begin position="1"/>
        <end position="15"/>
    </location>
</feature>
<dbReference type="eggNOG" id="ENOG502RYMX">
    <property type="taxonomic scope" value="Eukaryota"/>
</dbReference>
<dbReference type="InterPro" id="IPR032675">
    <property type="entry name" value="LRR_dom_sf"/>
</dbReference>
<sequence length="520" mass="59577">MAGRRRQRRRRRGRQRAAQQPHNGSITKRKETPCQQDNQGDKRLKYSEPDLPEHMWWHIHSLLPLRDAARVACVSRVFLRSWRCHPNLIFITETLGLEPNAGRQRDRTRAFTSIVNHILKNHSGNGIKTLNLQLYDYPDINPCDLNNWLQNAIKPWIEEITLGCIDCKYIKMYNFPCSLLFGENGRSLRYLDIHGCAFRPTVGLRLRSLRQLCLYYVCITGDELWCLLTNSFALKELELSGCSEIICLKVPPLEQLSHLNVFSCKMLQMIEMTDSNISTFNFIGSLPQFSVGQLSKVKDLDMECSNKSNFLFNAITRLPCVAPNVESLVLFSISEMVDTPMVAAKFLHLKYLDITLSDANFSPEYDYLSLVHFLDACPVLETFILSILQERMKHVSVFGDASLPMRQMTEHKKHKSLKHVMMLGFCSAKSLVELTCCILEKATSLECITLDTINNWYSDESGIINRCSDTSNTRKCLPIGRKMILEAHRALLAIERYIVGKVPSAVRLDVLRPCTRCHTV</sequence>
<dbReference type="Proteomes" id="UP000006038">
    <property type="component" value="Chromosome 3"/>
</dbReference>
<dbReference type="EnsemblPlants" id="OB03G27590.1">
    <property type="protein sequence ID" value="OB03G27590.1"/>
    <property type="gene ID" value="OB03G27590"/>
</dbReference>
<dbReference type="HOGENOM" id="CLU_010721_4_1_1"/>
<feature type="region of interest" description="Disordered" evidence="1">
    <location>
        <begin position="1"/>
        <end position="42"/>
    </location>
</feature>
<organism evidence="3">
    <name type="scientific">Oryza brachyantha</name>
    <name type="common">malo sina</name>
    <dbReference type="NCBI Taxonomy" id="4533"/>
    <lineage>
        <taxon>Eukaryota</taxon>
        <taxon>Viridiplantae</taxon>
        <taxon>Streptophyta</taxon>
        <taxon>Embryophyta</taxon>
        <taxon>Tracheophyta</taxon>
        <taxon>Spermatophyta</taxon>
        <taxon>Magnoliopsida</taxon>
        <taxon>Liliopsida</taxon>
        <taxon>Poales</taxon>
        <taxon>Poaceae</taxon>
        <taxon>BOP clade</taxon>
        <taxon>Oryzoideae</taxon>
        <taxon>Oryzeae</taxon>
        <taxon>Oryzinae</taxon>
        <taxon>Oryza</taxon>
    </lineage>
</organism>
<reference evidence="3" key="1">
    <citation type="journal article" date="2013" name="Nat. Commun.">
        <title>Whole-genome sequencing of Oryza brachyantha reveals mechanisms underlying Oryza genome evolution.</title>
        <authorList>
            <person name="Chen J."/>
            <person name="Huang Q."/>
            <person name="Gao D."/>
            <person name="Wang J."/>
            <person name="Lang Y."/>
            <person name="Liu T."/>
            <person name="Li B."/>
            <person name="Bai Z."/>
            <person name="Luis Goicoechea J."/>
            <person name="Liang C."/>
            <person name="Chen C."/>
            <person name="Zhang W."/>
            <person name="Sun S."/>
            <person name="Liao Y."/>
            <person name="Zhang X."/>
            <person name="Yang L."/>
            <person name="Song C."/>
            <person name="Wang M."/>
            <person name="Shi J."/>
            <person name="Liu G."/>
            <person name="Liu J."/>
            <person name="Zhou H."/>
            <person name="Zhou W."/>
            <person name="Yu Q."/>
            <person name="An N."/>
            <person name="Chen Y."/>
            <person name="Cai Q."/>
            <person name="Wang B."/>
            <person name="Liu B."/>
            <person name="Min J."/>
            <person name="Huang Y."/>
            <person name="Wu H."/>
            <person name="Li Z."/>
            <person name="Zhang Y."/>
            <person name="Yin Y."/>
            <person name="Song W."/>
            <person name="Jiang J."/>
            <person name="Jackson S.A."/>
            <person name="Wing R.A."/>
            <person name="Wang J."/>
            <person name="Chen M."/>
        </authorList>
    </citation>
    <scope>NUCLEOTIDE SEQUENCE [LARGE SCALE GENOMIC DNA]</scope>
    <source>
        <strain evidence="3">cv. IRGC 101232</strain>
    </source>
</reference>
<evidence type="ECO:0000313" key="4">
    <source>
        <dbReference type="Proteomes" id="UP000006038"/>
    </source>
</evidence>
<name>J3LNY3_ORYBR</name>
<keyword evidence="4" id="KW-1185">Reference proteome</keyword>
<dbReference type="OMA" id="CIRCHAI"/>
<protein>
    <recommendedName>
        <fullName evidence="2">At1g61320/AtMIF1 LRR domain-containing protein</fullName>
    </recommendedName>
</protein>
<dbReference type="AlphaFoldDB" id="J3LNY3"/>
<evidence type="ECO:0000256" key="1">
    <source>
        <dbReference type="SAM" id="MobiDB-lite"/>
    </source>
</evidence>
<feature type="domain" description="At1g61320/AtMIF1 LRR" evidence="2">
    <location>
        <begin position="118"/>
        <end position="515"/>
    </location>
</feature>
<dbReference type="SUPFAM" id="SSF52047">
    <property type="entry name" value="RNI-like"/>
    <property type="match status" value="1"/>
</dbReference>
<dbReference type="PANTHER" id="PTHR34145:SF8">
    <property type="entry name" value="OS05G0538250 PROTEIN"/>
    <property type="match status" value="1"/>
</dbReference>
<evidence type="ECO:0000313" key="3">
    <source>
        <dbReference type="EnsemblPlants" id="OB03G27590.1"/>
    </source>
</evidence>
<evidence type="ECO:0000259" key="2">
    <source>
        <dbReference type="Pfam" id="PF23622"/>
    </source>
</evidence>
<reference evidence="3" key="2">
    <citation type="submission" date="2013-04" db="UniProtKB">
        <authorList>
            <consortium name="EnsemblPlants"/>
        </authorList>
    </citation>
    <scope>IDENTIFICATION</scope>
</reference>
<dbReference type="Gene3D" id="3.80.10.10">
    <property type="entry name" value="Ribonuclease Inhibitor"/>
    <property type="match status" value="1"/>
</dbReference>
<dbReference type="PANTHER" id="PTHR34145">
    <property type="entry name" value="OS02G0105600 PROTEIN"/>
    <property type="match status" value="1"/>
</dbReference>
<dbReference type="Pfam" id="PF23622">
    <property type="entry name" value="LRR_At1g61320_AtMIF1"/>
    <property type="match status" value="1"/>
</dbReference>